<dbReference type="Pfam" id="PF01041">
    <property type="entry name" value="DegT_DnrJ_EryC1"/>
    <property type="match status" value="1"/>
</dbReference>
<accession>A0A382T0D6</accession>
<reference evidence="1" key="1">
    <citation type="submission" date="2018-05" db="EMBL/GenBank/DDBJ databases">
        <authorList>
            <person name="Lanie J.A."/>
            <person name="Ng W.-L."/>
            <person name="Kazmierczak K.M."/>
            <person name="Andrzejewski T.M."/>
            <person name="Davidsen T.M."/>
            <person name="Wayne K.J."/>
            <person name="Tettelin H."/>
            <person name="Glass J.I."/>
            <person name="Rusch D."/>
            <person name="Podicherti R."/>
            <person name="Tsui H.-C.T."/>
            <person name="Winkler M.E."/>
        </authorList>
    </citation>
    <scope>NUCLEOTIDE SEQUENCE</scope>
</reference>
<evidence type="ECO:0000313" key="1">
    <source>
        <dbReference type="EMBL" id="SVD15195.1"/>
    </source>
</evidence>
<dbReference type="AlphaFoldDB" id="A0A382T0D6"/>
<dbReference type="SUPFAM" id="SSF53383">
    <property type="entry name" value="PLP-dependent transferases"/>
    <property type="match status" value="1"/>
</dbReference>
<dbReference type="EMBL" id="UINC01132713">
    <property type="protein sequence ID" value="SVD15195.1"/>
    <property type="molecule type" value="Genomic_DNA"/>
</dbReference>
<gene>
    <name evidence="1" type="ORF">METZ01_LOCUS368049</name>
</gene>
<dbReference type="InterPro" id="IPR015424">
    <property type="entry name" value="PyrdxlP-dep_Trfase"/>
</dbReference>
<proteinExistence type="predicted"/>
<organism evidence="1">
    <name type="scientific">marine metagenome</name>
    <dbReference type="NCBI Taxonomy" id="408172"/>
    <lineage>
        <taxon>unclassified sequences</taxon>
        <taxon>metagenomes</taxon>
        <taxon>ecological metagenomes</taxon>
    </lineage>
</organism>
<protein>
    <recommendedName>
        <fullName evidence="2">DegT/DnrJ/EryC1/StrS aminotransferase family protein</fullName>
    </recommendedName>
</protein>
<sequence>MNEKEEKLLKALEDYYDDKDKNRIHVPGKDIIQHAGPYLRKEEFVAAITTLLKEWMVQGENAQKFEKEFCQLMGQPYGVVTNSGSSANLLMLA</sequence>
<dbReference type="Gene3D" id="3.40.640.10">
    <property type="entry name" value="Type I PLP-dependent aspartate aminotransferase-like (Major domain)"/>
    <property type="match status" value="1"/>
</dbReference>
<dbReference type="InterPro" id="IPR015421">
    <property type="entry name" value="PyrdxlP-dep_Trfase_major"/>
</dbReference>
<feature type="non-terminal residue" evidence="1">
    <location>
        <position position="93"/>
    </location>
</feature>
<name>A0A382T0D6_9ZZZZ</name>
<dbReference type="InterPro" id="IPR000653">
    <property type="entry name" value="DegT/StrS_aminotransferase"/>
</dbReference>
<evidence type="ECO:0008006" key="2">
    <source>
        <dbReference type="Google" id="ProtNLM"/>
    </source>
</evidence>